<dbReference type="STRING" id="52586.A0A0B1PBU7"/>
<keyword evidence="6" id="KW-0539">Nucleus</keyword>
<dbReference type="SMART" id="SM00382">
    <property type="entry name" value="AAA"/>
    <property type="match status" value="1"/>
</dbReference>
<evidence type="ECO:0000256" key="4">
    <source>
        <dbReference type="ARBA" id="ARBA00022840"/>
    </source>
</evidence>
<dbReference type="Proteomes" id="UP000030854">
    <property type="component" value="Unassembled WGS sequence"/>
</dbReference>
<proteinExistence type="predicted"/>
<dbReference type="OMA" id="IACNALR"/>
<dbReference type="CDD" id="cd01393">
    <property type="entry name" value="RecA-like"/>
    <property type="match status" value="1"/>
</dbReference>
<keyword evidence="3" id="KW-0227">DNA damage</keyword>
<keyword evidence="5" id="KW-0234">DNA repair</keyword>
<dbReference type="GO" id="GO:0005657">
    <property type="term" value="C:replication fork"/>
    <property type="evidence" value="ECO:0007669"/>
    <property type="project" value="TreeGrafter"/>
</dbReference>
<feature type="region of interest" description="Disordered" evidence="7">
    <location>
        <begin position="408"/>
        <end position="434"/>
    </location>
</feature>
<evidence type="ECO:0000313" key="10">
    <source>
        <dbReference type="Proteomes" id="UP000030854"/>
    </source>
</evidence>
<dbReference type="InterPro" id="IPR003593">
    <property type="entry name" value="AAA+_ATPase"/>
</dbReference>
<keyword evidence="2" id="KW-0547">Nucleotide-binding</keyword>
<evidence type="ECO:0000256" key="2">
    <source>
        <dbReference type="ARBA" id="ARBA00022741"/>
    </source>
</evidence>
<keyword evidence="10" id="KW-1185">Reference proteome</keyword>
<dbReference type="InterPro" id="IPR020588">
    <property type="entry name" value="RecA_ATP-bd"/>
</dbReference>
<feature type="domain" description="RecA family profile 1" evidence="8">
    <location>
        <begin position="71"/>
        <end position="288"/>
    </location>
</feature>
<dbReference type="InterPro" id="IPR052093">
    <property type="entry name" value="HR_Repair_Mediator"/>
</dbReference>
<dbReference type="GO" id="GO:0007131">
    <property type="term" value="P:reciprocal meiotic recombination"/>
    <property type="evidence" value="ECO:0007669"/>
    <property type="project" value="TreeGrafter"/>
</dbReference>
<evidence type="ECO:0000256" key="6">
    <source>
        <dbReference type="ARBA" id="ARBA00023242"/>
    </source>
</evidence>
<evidence type="ECO:0000259" key="8">
    <source>
        <dbReference type="PROSITE" id="PS50162"/>
    </source>
</evidence>
<dbReference type="AlphaFoldDB" id="A0A0B1PBU7"/>
<dbReference type="GO" id="GO:0140664">
    <property type="term" value="F:ATP-dependent DNA damage sensor activity"/>
    <property type="evidence" value="ECO:0007669"/>
    <property type="project" value="InterPro"/>
</dbReference>
<dbReference type="GO" id="GO:0033065">
    <property type="term" value="C:Rad51C-XRCC3 complex"/>
    <property type="evidence" value="ECO:0007669"/>
    <property type="project" value="TreeGrafter"/>
</dbReference>
<dbReference type="PANTHER" id="PTHR46239">
    <property type="entry name" value="DNA REPAIR PROTEIN RAD51 HOMOLOG 3 RAD51C"/>
    <property type="match status" value="1"/>
</dbReference>
<keyword evidence="4" id="KW-0067">ATP-binding</keyword>
<gene>
    <name evidence="9" type="ORF">EV44_g6324</name>
</gene>
<evidence type="ECO:0000256" key="5">
    <source>
        <dbReference type="ARBA" id="ARBA00023204"/>
    </source>
</evidence>
<dbReference type="PANTHER" id="PTHR46239:SF1">
    <property type="entry name" value="DNA REPAIR PROTEIN RAD51 HOMOLOG 3"/>
    <property type="match status" value="1"/>
</dbReference>
<dbReference type="Pfam" id="PF06745">
    <property type="entry name" value="ATPase"/>
    <property type="match status" value="1"/>
</dbReference>
<dbReference type="GO" id="GO:0000707">
    <property type="term" value="P:meiotic DNA recombinase assembly"/>
    <property type="evidence" value="ECO:0007669"/>
    <property type="project" value="TreeGrafter"/>
</dbReference>
<dbReference type="GO" id="GO:0000400">
    <property type="term" value="F:four-way junction DNA binding"/>
    <property type="evidence" value="ECO:0007669"/>
    <property type="project" value="TreeGrafter"/>
</dbReference>
<dbReference type="Gene3D" id="3.40.50.300">
    <property type="entry name" value="P-loop containing nucleotide triphosphate hydrolases"/>
    <property type="match status" value="1"/>
</dbReference>
<dbReference type="InterPro" id="IPR014774">
    <property type="entry name" value="KaiC-like_dom"/>
</dbReference>
<dbReference type="EMBL" id="JNVN01000292">
    <property type="protein sequence ID" value="KHJ35723.1"/>
    <property type="molecule type" value="Genomic_DNA"/>
</dbReference>
<accession>A0A0B1PBU7</accession>
<reference evidence="9 10" key="1">
    <citation type="journal article" date="2014" name="BMC Genomics">
        <title>Adaptive genomic structural variation in the grape powdery mildew pathogen, Erysiphe necator.</title>
        <authorList>
            <person name="Jones L."/>
            <person name="Riaz S."/>
            <person name="Morales-Cruz A."/>
            <person name="Amrine K.C."/>
            <person name="McGuire B."/>
            <person name="Gubler W.D."/>
            <person name="Walker M.A."/>
            <person name="Cantu D."/>
        </authorList>
    </citation>
    <scope>NUCLEOTIDE SEQUENCE [LARGE SCALE GENOMIC DNA]</scope>
    <source>
        <strain evidence="10">c</strain>
    </source>
</reference>
<dbReference type="GO" id="GO:0008821">
    <property type="term" value="F:crossover junction DNA endonuclease activity"/>
    <property type="evidence" value="ECO:0007669"/>
    <property type="project" value="TreeGrafter"/>
</dbReference>
<name>A0A0B1PBU7_UNCNE</name>
<evidence type="ECO:0000256" key="7">
    <source>
        <dbReference type="SAM" id="MobiDB-lite"/>
    </source>
</evidence>
<evidence type="ECO:0000256" key="3">
    <source>
        <dbReference type="ARBA" id="ARBA00022763"/>
    </source>
</evidence>
<comment type="subcellular location">
    <subcellularLocation>
        <location evidence="1">Nucleus</location>
    </subcellularLocation>
</comment>
<dbReference type="GO" id="GO:0033063">
    <property type="term" value="C:Rad51B-Rad51C-Rad51D-XRCC2 complex"/>
    <property type="evidence" value="ECO:0007669"/>
    <property type="project" value="TreeGrafter"/>
</dbReference>
<dbReference type="GO" id="GO:0005524">
    <property type="term" value="F:ATP binding"/>
    <property type="evidence" value="ECO:0007669"/>
    <property type="project" value="UniProtKB-KW"/>
</dbReference>
<dbReference type="PROSITE" id="PS50162">
    <property type="entry name" value="RECA_2"/>
    <property type="match status" value="1"/>
</dbReference>
<dbReference type="SUPFAM" id="SSF52540">
    <property type="entry name" value="P-loop containing nucleoside triphosphate hydrolases"/>
    <property type="match status" value="1"/>
</dbReference>
<comment type="caution">
    <text evidence="9">The sequence shown here is derived from an EMBL/GenBank/DDBJ whole genome shotgun (WGS) entry which is preliminary data.</text>
</comment>
<organism evidence="9 10">
    <name type="scientific">Uncinula necator</name>
    <name type="common">Grape powdery mildew</name>
    <dbReference type="NCBI Taxonomy" id="52586"/>
    <lineage>
        <taxon>Eukaryota</taxon>
        <taxon>Fungi</taxon>
        <taxon>Dikarya</taxon>
        <taxon>Ascomycota</taxon>
        <taxon>Pezizomycotina</taxon>
        <taxon>Leotiomycetes</taxon>
        <taxon>Erysiphales</taxon>
        <taxon>Erysiphaceae</taxon>
        <taxon>Erysiphe</taxon>
    </lineage>
</organism>
<protein>
    <submittedName>
        <fullName evidence="9">Putative rad55 protein</fullName>
    </submittedName>
</protein>
<dbReference type="HOGENOM" id="CLU_043547_1_0_1"/>
<evidence type="ECO:0000256" key="1">
    <source>
        <dbReference type="ARBA" id="ARBA00004123"/>
    </source>
</evidence>
<evidence type="ECO:0000313" key="9">
    <source>
        <dbReference type="EMBL" id="KHJ35723.1"/>
    </source>
</evidence>
<sequence length="496" mass="55152">MKKNTAVDSEDFRLGSDYAQLYVMYYNKREDKCMNYNSIHGSDLSNFPPSSTHRMPTISAAQALKDLKSSPTRCISTGIHELDMVLQNKNLSDEEFTFGGISRGQVTEIYGPPGVGKTALAMQLAASVLHSGEEVVWVDASHKISGARFAQILKNFKPLNAPSQLSTISIDSLLSRFTHFLTPTLAHLIALLSISAPSYLPKNTSLLVVDALSALTTVAFSRDIDTLSNFRKPGCGFCTTSIGILNTDWSLIVTKPFGSKFVILQKLISSLQKLAATRNISVLVTLQCATKINPGLDPILVPAINSSIWDQGFGCRLVLYRHWGWDFGTADYISGFRFAKVIKAEGTDFTDNAQNIVGLRVLETGLISYFQPYFDLQANNAVKTNEKETTISKPPKRKLSLVDMEIPNSDNEDENYGWRKEDENELPPPPPQWQGSEDLLIGIMVDQIEDEDGRERLLDLENEEITRDLIEIPINKRIPIKKKIVIENSDSDDELA</sequence>
<dbReference type="InterPro" id="IPR027417">
    <property type="entry name" value="P-loop_NTPase"/>
</dbReference>